<dbReference type="EMBL" id="JBHSRS010000013">
    <property type="protein sequence ID" value="MFC6280546.1"/>
    <property type="molecule type" value="Genomic_DNA"/>
</dbReference>
<keyword evidence="2" id="KW-0732">Signal</keyword>
<dbReference type="InterPro" id="IPR036249">
    <property type="entry name" value="Thioredoxin-like_sf"/>
</dbReference>
<comment type="caution">
    <text evidence="5">The sequence shown here is derived from an EMBL/GenBank/DDBJ whole genome shotgun (WGS) entry which is preliminary data.</text>
</comment>
<dbReference type="RefSeq" id="WP_371437811.1">
    <property type="nucleotide sequence ID" value="NZ_JBHSRS010000013.1"/>
</dbReference>
<feature type="domain" description="DUF4124" evidence="4">
    <location>
        <begin position="19"/>
        <end position="58"/>
    </location>
</feature>
<organism evidence="5 6">
    <name type="scientific">Polaromonas aquatica</name>
    <dbReference type="NCBI Taxonomy" id="332657"/>
    <lineage>
        <taxon>Bacteria</taxon>
        <taxon>Pseudomonadati</taxon>
        <taxon>Pseudomonadota</taxon>
        <taxon>Betaproteobacteria</taxon>
        <taxon>Burkholderiales</taxon>
        <taxon>Comamonadaceae</taxon>
        <taxon>Polaromonas</taxon>
    </lineage>
</organism>
<protein>
    <submittedName>
        <fullName evidence="5">DUF4124 domain-containing protein</fullName>
    </submittedName>
</protein>
<evidence type="ECO:0000256" key="2">
    <source>
        <dbReference type="SAM" id="SignalP"/>
    </source>
</evidence>
<feature type="compositionally biased region" description="Polar residues" evidence="1">
    <location>
        <begin position="43"/>
        <end position="56"/>
    </location>
</feature>
<dbReference type="InterPro" id="IPR025392">
    <property type="entry name" value="DUF4124"/>
</dbReference>
<evidence type="ECO:0000259" key="3">
    <source>
        <dbReference type="Pfam" id="PF00462"/>
    </source>
</evidence>
<sequence>MTSIVTRFLAISAVTLAASSLLATAAQAQQVYRIVGPDGKITFSDQPPSPASNAKVTSGTGSAGGGAANNSALPFELRQIASKYPVTLYTGENCGPCVSARSMLITRGVPFTEKTVITNDDTQALQRISGDNSLPFATIGGQQLKGFSDSEWTQFLNAAGYPAASVLPTNYRQPPATPLVAVATAPSAAPNAVTAPARPATPAAQAAPAPSNPAGIRF</sequence>
<feature type="signal peptide" evidence="2">
    <location>
        <begin position="1"/>
        <end position="28"/>
    </location>
</feature>
<accession>A0ABW1TSH2</accession>
<evidence type="ECO:0000256" key="1">
    <source>
        <dbReference type="SAM" id="MobiDB-lite"/>
    </source>
</evidence>
<evidence type="ECO:0000259" key="4">
    <source>
        <dbReference type="Pfam" id="PF13511"/>
    </source>
</evidence>
<feature type="domain" description="Glutaredoxin" evidence="3">
    <location>
        <begin position="86"/>
        <end position="142"/>
    </location>
</feature>
<dbReference type="PROSITE" id="PS51354">
    <property type="entry name" value="GLUTAREDOXIN_2"/>
    <property type="match status" value="1"/>
</dbReference>
<reference evidence="6" key="1">
    <citation type="journal article" date="2019" name="Int. J. Syst. Evol. Microbiol.">
        <title>The Global Catalogue of Microorganisms (GCM) 10K type strain sequencing project: providing services to taxonomists for standard genome sequencing and annotation.</title>
        <authorList>
            <consortium name="The Broad Institute Genomics Platform"/>
            <consortium name="The Broad Institute Genome Sequencing Center for Infectious Disease"/>
            <person name="Wu L."/>
            <person name="Ma J."/>
        </authorList>
    </citation>
    <scope>NUCLEOTIDE SEQUENCE [LARGE SCALE GENOMIC DNA]</scope>
    <source>
        <strain evidence="6">CCUG 39402</strain>
    </source>
</reference>
<proteinExistence type="predicted"/>
<gene>
    <name evidence="5" type="ORF">ACFQND_04800</name>
</gene>
<dbReference type="Gene3D" id="3.40.30.10">
    <property type="entry name" value="Glutaredoxin"/>
    <property type="match status" value="1"/>
</dbReference>
<evidence type="ECO:0000313" key="6">
    <source>
        <dbReference type="Proteomes" id="UP001596270"/>
    </source>
</evidence>
<keyword evidence="6" id="KW-1185">Reference proteome</keyword>
<feature type="region of interest" description="Disordered" evidence="1">
    <location>
        <begin position="192"/>
        <end position="218"/>
    </location>
</feature>
<feature type="chain" id="PRO_5046046513" evidence="2">
    <location>
        <begin position="29"/>
        <end position="218"/>
    </location>
</feature>
<dbReference type="InterPro" id="IPR002109">
    <property type="entry name" value="Glutaredoxin"/>
</dbReference>
<dbReference type="Pfam" id="PF00462">
    <property type="entry name" value="Glutaredoxin"/>
    <property type="match status" value="1"/>
</dbReference>
<dbReference type="Pfam" id="PF13511">
    <property type="entry name" value="DUF4124"/>
    <property type="match status" value="1"/>
</dbReference>
<dbReference type="CDD" id="cd02976">
    <property type="entry name" value="NrdH"/>
    <property type="match status" value="1"/>
</dbReference>
<dbReference type="SUPFAM" id="SSF52833">
    <property type="entry name" value="Thioredoxin-like"/>
    <property type="match status" value="1"/>
</dbReference>
<name>A0ABW1TSH2_9BURK</name>
<evidence type="ECO:0000313" key="5">
    <source>
        <dbReference type="EMBL" id="MFC6280546.1"/>
    </source>
</evidence>
<feature type="region of interest" description="Disordered" evidence="1">
    <location>
        <begin position="42"/>
        <end position="63"/>
    </location>
</feature>
<dbReference type="Proteomes" id="UP001596270">
    <property type="component" value="Unassembled WGS sequence"/>
</dbReference>